<dbReference type="InterPro" id="IPR008996">
    <property type="entry name" value="IL1/FGF"/>
</dbReference>
<dbReference type="SMART" id="SM00442">
    <property type="entry name" value="FGF"/>
    <property type="match status" value="1"/>
</dbReference>
<keyword evidence="3" id="KW-0472">Membrane</keyword>
<comment type="caution">
    <text evidence="4">The sequence shown here is derived from an EMBL/GenBank/DDBJ whole genome shotgun (WGS) entry which is preliminary data.</text>
</comment>
<evidence type="ECO:0000313" key="4">
    <source>
        <dbReference type="EMBL" id="KAF7198854.1"/>
    </source>
</evidence>
<dbReference type="InterPro" id="IPR002209">
    <property type="entry name" value="Fibroblast_GF_fam"/>
</dbReference>
<proteinExistence type="inferred from homology"/>
<protein>
    <recommendedName>
        <fullName evidence="2">Fibroblast growth factor</fullName>
        <shortName evidence="2">FGF</shortName>
    </recommendedName>
</protein>
<dbReference type="OMA" id="HVTHGWG"/>
<keyword evidence="3" id="KW-1133">Transmembrane helix</keyword>
<feature type="transmembrane region" description="Helical" evidence="3">
    <location>
        <begin position="16"/>
        <end position="37"/>
    </location>
</feature>
<dbReference type="KEGG" id="nfu:107372661"/>
<organism evidence="4 5">
    <name type="scientific">Nothobranchius furzeri</name>
    <name type="common">Turquoise killifish</name>
    <dbReference type="NCBI Taxonomy" id="105023"/>
    <lineage>
        <taxon>Eukaryota</taxon>
        <taxon>Metazoa</taxon>
        <taxon>Chordata</taxon>
        <taxon>Craniata</taxon>
        <taxon>Vertebrata</taxon>
        <taxon>Euteleostomi</taxon>
        <taxon>Actinopterygii</taxon>
        <taxon>Neopterygii</taxon>
        <taxon>Teleostei</taxon>
        <taxon>Neoteleostei</taxon>
        <taxon>Acanthomorphata</taxon>
        <taxon>Ovalentaria</taxon>
        <taxon>Atherinomorphae</taxon>
        <taxon>Cyprinodontiformes</taxon>
        <taxon>Nothobranchiidae</taxon>
        <taxon>Nothobranchius</taxon>
    </lineage>
</organism>
<sequence>MRLTNYQLERADPGQTMLLLALTVCLINMLFAVGVFCMPLSDQGPHITHGWGQVVRIRHLYAVKSGLHLLINEEGQIHGSVDQTSNSLLEISPVGPGSVVIRGAATTRFLCMERDGRLYSSHSYIRADCTFREQILADGYNIYVSDGHGALLSLGNNQQRLQGSDRGHPALAQFLPRINTLQQNLSAVPNVPDQLDHTEEHKDVTDSFGRLSQIIHSPSFQKR</sequence>
<dbReference type="PROSITE" id="PS00247">
    <property type="entry name" value="HBGF_FGF"/>
    <property type="match status" value="1"/>
</dbReference>
<dbReference type="Pfam" id="PF00167">
    <property type="entry name" value="FGF"/>
    <property type="match status" value="1"/>
</dbReference>
<gene>
    <name evidence="4" type="ORF">G4P62_019297</name>
</gene>
<dbReference type="PANTHER" id="PTHR11486">
    <property type="entry name" value="FIBROBLAST GROWTH FACTOR"/>
    <property type="match status" value="1"/>
</dbReference>
<dbReference type="SUPFAM" id="SSF50353">
    <property type="entry name" value="Cytokine"/>
    <property type="match status" value="1"/>
</dbReference>
<dbReference type="Proteomes" id="UP000822369">
    <property type="component" value="Unassembled WGS sequence"/>
</dbReference>
<dbReference type="GO" id="GO:0008083">
    <property type="term" value="F:growth factor activity"/>
    <property type="evidence" value="ECO:0007669"/>
    <property type="project" value="InterPro"/>
</dbReference>
<dbReference type="OrthoDB" id="9937370at2759"/>
<dbReference type="AlphaFoldDB" id="A0A9D2XAL5"/>
<dbReference type="PRINTS" id="PR00262">
    <property type="entry name" value="IL1HBGF"/>
</dbReference>
<dbReference type="EMBL" id="JAAVVJ010035663">
    <property type="protein sequence ID" value="KAF7198854.1"/>
    <property type="molecule type" value="Genomic_DNA"/>
</dbReference>
<name>A0A9D2XAL5_NOTFU</name>
<comment type="similarity">
    <text evidence="1 2">Belongs to the heparin-binding growth factors family.</text>
</comment>
<evidence type="ECO:0000256" key="3">
    <source>
        <dbReference type="SAM" id="Phobius"/>
    </source>
</evidence>
<evidence type="ECO:0000256" key="2">
    <source>
        <dbReference type="RuleBase" id="RU049442"/>
    </source>
</evidence>
<reference evidence="4" key="1">
    <citation type="submission" date="2020-03" db="EMBL/GenBank/DDBJ databases">
        <title>Intra-Species Differences in Population Size shape Life History and Genome Evolution.</title>
        <authorList>
            <person name="Willemsen D."/>
            <person name="Cui R."/>
            <person name="Valenzano D.R."/>
        </authorList>
    </citation>
    <scope>NUCLEOTIDE SEQUENCE</scope>
    <source>
        <strain evidence="4">GRZ</strain>
        <tissue evidence="4">Whole</tissue>
    </source>
</reference>
<evidence type="ECO:0000256" key="1">
    <source>
        <dbReference type="ARBA" id="ARBA00007936"/>
    </source>
</evidence>
<keyword evidence="3" id="KW-0812">Transmembrane</keyword>
<evidence type="ECO:0000313" key="5">
    <source>
        <dbReference type="Proteomes" id="UP000822369"/>
    </source>
</evidence>
<dbReference type="PRINTS" id="PR00263">
    <property type="entry name" value="HBGFFGF"/>
</dbReference>
<accession>A0A9D2XAL5</accession>
<dbReference type="Gene3D" id="2.80.10.50">
    <property type="match status" value="1"/>
</dbReference>